<dbReference type="AlphaFoldDB" id="A0AB34JD84"/>
<protein>
    <submittedName>
        <fullName evidence="1">Uncharacterized protein</fullName>
    </submittedName>
</protein>
<dbReference type="Proteomes" id="UP001515480">
    <property type="component" value="Unassembled WGS sequence"/>
</dbReference>
<name>A0AB34JD84_PRYPA</name>
<keyword evidence="2" id="KW-1185">Reference proteome</keyword>
<dbReference type="EMBL" id="JBGBPQ010000009">
    <property type="protein sequence ID" value="KAL1519724.1"/>
    <property type="molecule type" value="Genomic_DNA"/>
</dbReference>
<accession>A0AB34JD84</accession>
<organism evidence="1 2">
    <name type="scientific">Prymnesium parvum</name>
    <name type="common">Toxic golden alga</name>
    <dbReference type="NCBI Taxonomy" id="97485"/>
    <lineage>
        <taxon>Eukaryota</taxon>
        <taxon>Haptista</taxon>
        <taxon>Haptophyta</taxon>
        <taxon>Prymnesiophyceae</taxon>
        <taxon>Prymnesiales</taxon>
        <taxon>Prymnesiaceae</taxon>
        <taxon>Prymnesium</taxon>
    </lineage>
</organism>
<reference evidence="1 2" key="1">
    <citation type="journal article" date="2024" name="Science">
        <title>Giant polyketide synthase enzymes in the biosynthesis of giant marine polyether toxins.</title>
        <authorList>
            <person name="Fallon T.R."/>
            <person name="Shende V.V."/>
            <person name="Wierzbicki I.H."/>
            <person name="Pendleton A.L."/>
            <person name="Watervoot N.F."/>
            <person name="Auber R.P."/>
            <person name="Gonzalez D.J."/>
            <person name="Wisecaver J.H."/>
            <person name="Moore B.S."/>
        </authorList>
    </citation>
    <scope>NUCLEOTIDE SEQUENCE [LARGE SCALE GENOMIC DNA]</scope>
    <source>
        <strain evidence="1 2">12B1</strain>
    </source>
</reference>
<sequence>MVRVAVCVTGLERSYPEIRGNIRTAVFGLLANIASQADVRVFGVKPVNDSWPNALIDFGPMIDTIEEQRPCRSPEAPLPMWFTCTRGSKTTRGGECARSFQQMMCDLAHCEEMIVASEERSMRPFDLVSRLRLDISWERLLELPSNLLASVSDKSWGLQTIWVPQMNRNGGINDKFALGTRRAMTTYLNRVRLFDVLNMSTLVRRTADMKRSPAKWTCGPSLARNCSIAEPCCWPSPLPRSRGFLPNCSTSRRSSCGMPNLNSERFLELTMWLASNITVVHRQDWVLCKYGEIGHSWVGCTNRMRRQTKCHSLVCVAWTAGGCRCQNTTCARGYNPYCVDTSRAQLQLDGGLYASSVSPPPLITIRSSHDDRGYNVAGHRGAGARALTRNGFRGLVAALAALREGESSEARRLVSSARRLYASQGALTPEKRELLEMVESRVARADAAAASGLQSLQAKAVAAKLAAKLGPVAWTPTAASAEEAAAMREGDAAVHAAVGALSAKDFGRAYDALDEARRAFRRAGSDVEEARAQTVENVFAYLRAEMERNEKLRKLIRMKEILKKRKSIQLQDKLEQRGAGDE</sequence>
<evidence type="ECO:0000313" key="1">
    <source>
        <dbReference type="EMBL" id="KAL1519724.1"/>
    </source>
</evidence>
<comment type="caution">
    <text evidence="1">The sequence shown here is derived from an EMBL/GenBank/DDBJ whole genome shotgun (WGS) entry which is preliminary data.</text>
</comment>
<evidence type="ECO:0000313" key="2">
    <source>
        <dbReference type="Proteomes" id="UP001515480"/>
    </source>
</evidence>
<proteinExistence type="predicted"/>
<gene>
    <name evidence="1" type="ORF">AB1Y20_023234</name>
</gene>